<dbReference type="InterPro" id="IPR054246">
    <property type="entry name" value="DUF6973"/>
</dbReference>
<dbReference type="Proteomes" id="UP001429357">
    <property type="component" value="Unassembled WGS sequence"/>
</dbReference>
<gene>
    <name evidence="2" type="ORF">BAU18_003026</name>
</gene>
<dbReference type="Pfam" id="PF22322">
    <property type="entry name" value="DUF6973"/>
    <property type="match status" value="1"/>
</dbReference>
<protein>
    <recommendedName>
        <fullName evidence="1">DUF6973 domain-containing protein</fullName>
    </recommendedName>
</protein>
<comment type="caution">
    <text evidence="2">The sequence shown here is derived from an EMBL/GenBank/DDBJ whole genome shotgun (WGS) entry which is preliminary data.</text>
</comment>
<name>A0ABV0F5S5_9ENTE</name>
<evidence type="ECO:0000313" key="2">
    <source>
        <dbReference type="EMBL" id="MEO1783406.1"/>
    </source>
</evidence>
<dbReference type="EMBL" id="MAEI02000002">
    <property type="protein sequence ID" value="MEO1783406.1"/>
    <property type="molecule type" value="Genomic_DNA"/>
</dbReference>
<evidence type="ECO:0000259" key="1">
    <source>
        <dbReference type="Pfam" id="PF22322"/>
    </source>
</evidence>
<organism evidence="2 3">
    <name type="scientific">Enterococcus diestrammenae</name>
    <dbReference type="NCBI Taxonomy" id="1155073"/>
    <lineage>
        <taxon>Bacteria</taxon>
        <taxon>Bacillati</taxon>
        <taxon>Bacillota</taxon>
        <taxon>Bacilli</taxon>
        <taxon>Lactobacillales</taxon>
        <taxon>Enterococcaceae</taxon>
        <taxon>Enterococcus</taxon>
    </lineage>
</organism>
<reference evidence="3" key="1">
    <citation type="submission" date="2016-06" db="EMBL/GenBank/DDBJ databases">
        <title>Four novel species of enterococci isolated from chicken manure.</title>
        <authorList>
            <person name="Van Tyne D."/>
        </authorList>
    </citation>
    <scope>NUCLEOTIDE SEQUENCE [LARGE SCALE GENOMIC DNA]</scope>
    <source>
        <strain evidence="3">JM9A</strain>
    </source>
</reference>
<keyword evidence="3" id="KW-1185">Reference proteome</keyword>
<proteinExistence type="predicted"/>
<reference evidence="2 3" key="2">
    <citation type="submission" date="2024-02" db="EMBL/GenBank/DDBJ databases">
        <title>The Genome Sequence of Enterococcus diestrammenae JM9A.</title>
        <authorList>
            <person name="Earl A."/>
            <person name="Manson A."/>
            <person name="Gilmore M."/>
            <person name="Sanders J."/>
            <person name="Shea T."/>
            <person name="Howe W."/>
            <person name="Livny J."/>
            <person name="Cuomo C."/>
            <person name="Neafsey D."/>
            <person name="Birren B."/>
        </authorList>
    </citation>
    <scope>NUCLEOTIDE SEQUENCE [LARGE SCALE GENOMIC DNA]</scope>
    <source>
        <strain evidence="2 3">JM9A</strain>
    </source>
</reference>
<accession>A0ABV0F5S5</accession>
<feature type="domain" description="DUF6973" evidence="1">
    <location>
        <begin position="139"/>
        <end position="251"/>
    </location>
</feature>
<sequence>MAVRLAILHIANSNCVFLSSKKKGDSMMTKRNGIIVLFTAFTMVLGLATNSPVSYAEENGNSLNAVDENRFSELVEGFHENDFIRAGEYVEALPNFSELSLEELDVLVANYMISNLLRLRSTYLPPTAYGGLNAKEVALAKNHPFEATQFYGSSQVAINYTKTKFGRNGFQDASDAFRHAMWNGNLTQRIGASRAKVWTDAHEDYSSGIDKQMDLHNNQLGRTIGKNYGSTNPGINVKNMADKIYSEIKAGKGKVIKNNKLVSSKF</sequence>
<evidence type="ECO:0000313" key="3">
    <source>
        <dbReference type="Proteomes" id="UP001429357"/>
    </source>
</evidence>